<feature type="compositionally biased region" description="Basic and acidic residues" evidence="2">
    <location>
        <begin position="506"/>
        <end position="518"/>
    </location>
</feature>
<evidence type="ECO:0000259" key="3">
    <source>
        <dbReference type="PROSITE" id="PS50137"/>
    </source>
</evidence>
<dbReference type="Pfam" id="PF14709">
    <property type="entry name" value="DND1_DSRM"/>
    <property type="match status" value="1"/>
</dbReference>
<dbReference type="SMART" id="SM00358">
    <property type="entry name" value="DSRM"/>
    <property type="match status" value="1"/>
</dbReference>
<feature type="compositionally biased region" description="Basic residues" evidence="2">
    <location>
        <begin position="545"/>
        <end position="567"/>
    </location>
</feature>
<feature type="compositionally biased region" description="Basic and acidic residues" evidence="2">
    <location>
        <begin position="902"/>
        <end position="912"/>
    </location>
</feature>
<dbReference type="InterPro" id="IPR000467">
    <property type="entry name" value="G_patch_dom"/>
</dbReference>
<feature type="compositionally biased region" description="Basic residues" evidence="2">
    <location>
        <begin position="404"/>
        <end position="424"/>
    </location>
</feature>
<comment type="caution">
    <text evidence="5">The sequence shown here is derived from an EMBL/GenBank/DDBJ whole genome shotgun (WGS) entry which is preliminary data.</text>
</comment>
<feature type="domain" description="DRBM" evidence="3">
    <location>
        <begin position="1350"/>
        <end position="1420"/>
    </location>
</feature>
<dbReference type="EMBL" id="MU535325">
    <property type="protein sequence ID" value="KAI5629590.1"/>
    <property type="molecule type" value="Genomic_DNA"/>
</dbReference>
<organism evidence="5 6">
    <name type="scientific">Silurus asotus</name>
    <name type="common">Amur catfish</name>
    <name type="synonym">Parasilurus asotus</name>
    <dbReference type="NCBI Taxonomy" id="30991"/>
    <lineage>
        <taxon>Eukaryota</taxon>
        <taxon>Metazoa</taxon>
        <taxon>Chordata</taxon>
        <taxon>Craniata</taxon>
        <taxon>Vertebrata</taxon>
        <taxon>Euteleostomi</taxon>
        <taxon>Actinopterygii</taxon>
        <taxon>Neopterygii</taxon>
        <taxon>Teleostei</taxon>
        <taxon>Ostariophysi</taxon>
        <taxon>Siluriformes</taxon>
        <taxon>Siluridae</taxon>
        <taxon>Silurus</taxon>
    </lineage>
</organism>
<sequence>MVKNTWGTLTVQNTTNGPQKWEVVNINQKAAPTEERRQGTEPSRRFLVDLNTGLLKEYISEMDRRAEVYIPTYKSEFRQGTQNSRVTLVNTRTGQQLPQLSEMQRRAEPLSEFRQGTEYSEAALIELRKAQIMDIMEFRQGTENSRVTLVNIKTGQQLPQLSEMQRRAEPLSEFRQGTEYSEAALIELRKAQIMKTKEEAKVETIHQAVLPELHRQGTEPSRHVLVDPNTGLVKEQVNEMERSVSGYEFKQGNENNLLALKNPRNAQISKVGKDKNPHTVLDVEDNEVGHNRVRAACVRAAYVGRCIVGCQSRESSELERGEMATNIEQIFRDFVMNKIKEIEDESQDKSNTDNMEPNNGESHSDQGAGINIDTTQAEAMSTVTDIVVNISPRGNSVKEEFNTKHKKSKKHKKHKSKKKKKKLKEGKESSSDSESGGETQESVKKKKRKKKKKHKHGEKGKKVDSQSGSSSESESESEIKPVCESAKALTVKVPQDLPDIIPKLETASDKHKEREKAQRSSSRSRTSRQDKSKRRQRSNSSSGKQRTRHRSRSRSARRSSRTRSKSLSRRESVQKRRRSRSRSRSRKRNRRSRSISARKSRRSRSRSRSRQHRSRSYVRKSRRSRSKSRSCSQLSRRSKSQRQERHSMSSSPSKSRSHDQPPESETQISTAVEIRHEDKSSPIINLSHAENGDEEKSQIEPVNPSDSVINDGQGARFAGSWKPIPFLDVGVTVVSSSETTTTVKCITPTMPLDINDVSENTLAEDLHSTENKEVITLVEQKDSHIFKQKSISPNRKCSKSSSRERSTSSSSLKQRKSRSSSRNSRKSPLQRKRSRSRKRARRSKSKSPKRNRSKSHSPRRRRRSRTSERNRSKSRHRSRSNSRRSRSGSRRKRGGFRGRVFSQRDRWKREPSHSPVVILRKKGLTSRTQRSASQTPPRLTELDKEQLLEIAKANAAAMCAKAGMPIPESLRPKAIFQLPLPNPNSTSLSLPLPLPVNLPMGLQGMSSMTMNAAMASMTAATMTAALSGMNTLAAMPQMAPLPTITNKPPPSSAPNLNMVNIEEAKKKLAKQANSYSIKELTEKCKKIAESKEEMAVAKPHVSDDEDDRPFGGVALKENKGITFSLSNPSVKPAVRSEAAFAKEFPVSSGSQHRKKEEDGVYGEWVPVDKKTDKAGAPSASAEAEDQSKAKDSVFPEAPTQPVDITLAISERAVAQKRLAENPFDINAMCMLNRAQEQVDAWAQSNTIPGLFTGSTGAQVLSSEELSNSGPQAWIKKDQFLRAAPVSGGMGELLMKKMGWRAGEGLGKHREGTVEPIVIDFKTDRKGLVAEGEKTQKSGNLVMMKDLLGKHPVSALMELCNKKKWQQPEFVMVLHSGPDHRKNFLFKVVVNGCEYQPQTASPNKKHAKAMAATVALQAMGEIAGDSVHSGPQFTAATST</sequence>
<evidence type="ECO:0000313" key="5">
    <source>
        <dbReference type="EMBL" id="KAI5629590.1"/>
    </source>
</evidence>
<feature type="compositionally biased region" description="Polar residues" evidence="2">
    <location>
        <begin position="352"/>
        <end position="361"/>
    </location>
</feature>
<dbReference type="PROSITE" id="PS50137">
    <property type="entry name" value="DS_RBD"/>
    <property type="match status" value="1"/>
</dbReference>
<evidence type="ECO:0000256" key="1">
    <source>
        <dbReference type="PROSITE-ProRule" id="PRU00266"/>
    </source>
</evidence>
<protein>
    <submittedName>
        <fullName evidence="5">Protein SON</fullName>
    </submittedName>
</protein>
<feature type="region of interest" description="Disordered" evidence="2">
    <location>
        <begin position="396"/>
        <end position="705"/>
    </location>
</feature>
<dbReference type="GO" id="GO:0003723">
    <property type="term" value="F:RNA binding"/>
    <property type="evidence" value="ECO:0007669"/>
    <property type="project" value="UniProtKB-UniRule"/>
</dbReference>
<dbReference type="Pfam" id="PF01585">
    <property type="entry name" value="G-patch"/>
    <property type="match status" value="1"/>
</dbReference>
<dbReference type="GO" id="GO:0048024">
    <property type="term" value="P:regulation of mRNA splicing, via spliceosome"/>
    <property type="evidence" value="ECO:0007669"/>
    <property type="project" value="TreeGrafter"/>
</dbReference>
<feature type="compositionally biased region" description="Polar residues" evidence="2">
    <location>
        <begin position="925"/>
        <end position="937"/>
    </location>
</feature>
<proteinExistence type="predicted"/>
<reference evidence="5" key="1">
    <citation type="submission" date="2018-07" db="EMBL/GenBank/DDBJ databases">
        <title>Comparative genomics of catfishes provides insights into carnivory and benthic adaptation.</title>
        <authorList>
            <person name="Zhang Y."/>
            <person name="Wang D."/>
            <person name="Peng Z."/>
            <person name="Zheng S."/>
            <person name="Shao F."/>
            <person name="Tao W."/>
        </authorList>
    </citation>
    <scope>NUCLEOTIDE SEQUENCE</scope>
    <source>
        <strain evidence="5">Chongqing</strain>
    </source>
</reference>
<evidence type="ECO:0000256" key="2">
    <source>
        <dbReference type="SAM" id="MobiDB-lite"/>
    </source>
</evidence>
<dbReference type="GO" id="GO:0051726">
    <property type="term" value="P:regulation of cell cycle"/>
    <property type="evidence" value="ECO:0007669"/>
    <property type="project" value="InterPro"/>
</dbReference>
<dbReference type="SMART" id="SM00443">
    <property type="entry name" value="G_patch"/>
    <property type="match status" value="1"/>
</dbReference>
<feature type="region of interest" description="Disordered" evidence="2">
    <location>
        <begin position="343"/>
        <end position="369"/>
    </location>
</feature>
<dbReference type="SUPFAM" id="SSF54768">
    <property type="entry name" value="dsRNA-binding domain-like"/>
    <property type="match status" value="1"/>
</dbReference>
<name>A0AAD5FUE6_SILAS</name>
<accession>A0AAD5FUE6</accession>
<dbReference type="Pfam" id="PF17069">
    <property type="entry name" value="RSRP"/>
    <property type="match status" value="1"/>
</dbReference>
<evidence type="ECO:0000259" key="4">
    <source>
        <dbReference type="PROSITE" id="PS50174"/>
    </source>
</evidence>
<dbReference type="InterPro" id="IPR014720">
    <property type="entry name" value="dsRBD_dom"/>
</dbReference>
<dbReference type="FunFam" id="3.30.160.20:FF:000053">
    <property type="entry name" value="protein SON isoform X1"/>
    <property type="match status" value="1"/>
</dbReference>
<gene>
    <name evidence="5" type="ORF">C0J50_7982</name>
</gene>
<dbReference type="Proteomes" id="UP001205998">
    <property type="component" value="Unassembled WGS sequence"/>
</dbReference>
<dbReference type="InterPro" id="IPR032922">
    <property type="entry name" value="SON"/>
</dbReference>
<feature type="region of interest" description="Disordered" evidence="2">
    <location>
        <begin position="786"/>
        <end position="941"/>
    </location>
</feature>
<feature type="region of interest" description="Disordered" evidence="2">
    <location>
        <begin position="1147"/>
        <end position="1196"/>
    </location>
</feature>
<dbReference type="CDD" id="cd19870">
    <property type="entry name" value="DSRM_SON-like"/>
    <property type="match status" value="1"/>
</dbReference>
<feature type="compositionally biased region" description="Basic residues" evidence="2">
    <location>
        <begin position="444"/>
        <end position="459"/>
    </location>
</feature>
<dbReference type="PANTHER" id="PTHR46528:SF1">
    <property type="entry name" value="PROTEIN SON"/>
    <property type="match status" value="1"/>
</dbReference>
<feature type="compositionally biased region" description="Basic residues" evidence="2">
    <location>
        <begin position="575"/>
        <end position="628"/>
    </location>
</feature>
<feature type="compositionally biased region" description="Basic residues" evidence="2">
    <location>
        <begin position="872"/>
        <end position="896"/>
    </location>
</feature>
<dbReference type="PROSITE" id="PS50174">
    <property type="entry name" value="G_PATCH"/>
    <property type="match status" value="1"/>
</dbReference>
<keyword evidence="6" id="KW-1185">Reference proteome</keyword>
<dbReference type="Gene3D" id="3.30.160.20">
    <property type="match status" value="1"/>
</dbReference>
<feature type="compositionally biased region" description="Basic residues" evidence="2">
    <location>
        <begin position="813"/>
        <end position="864"/>
    </location>
</feature>
<dbReference type="PANTHER" id="PTHR46528">
    <property type="entry name" value="PROTEIN SON"/>
    <property type="match status" value="1"/>
</dbReference>
<keyword evidence="1" id="KW-0694">RNA-binding</keyword>
<feature type="domain" description="G-patch" evidence="4">
    <location>
        <begin position="1286"/>
        <end position="1332"/>
    </location>
</feature>
<evidence type="ECO:0000313" key="6">
    <source>
        <dbReference type="Proteomes" id="UP001205998"/>
    </source>
</evidence>